<dbReference type="InterPro" id="IPR023090">
    <property type="entry name" value="UPF0702_alpha/beta_dom_sf"/>
</dbReference>
<evidence type="ECO:0000259" key="8">
    <source>
        <dbReference type="Pfam" id="PF04239"/>
    </source>
</evidence>
<dbReference type="AlphaFoldDB" id="A0A8J4H5P6"/>
<keyword evidence="6 7" id="KW-0472">Membrane</keyword>
<dbReference type="EMBL" id="BOVK01000041">
    <property type="protein sequence ID" value="GIQ70135.1"/>
    <property type="molecule type" value="Genomic_DNA"/>
</dbReference>
<protein>
    <submittedName>
        <fullName evidence="9">DUF421 domain-containing protein</fullName>
    </submittedName>
</protein>
<evidence type="ECO:0000313" key="10">
    <source>
        <dbReference type="Proteomes" id="UP000677918"/>
    </source>
</evidence>
<sequence>MEWSAILFRTVLIYFVLFLVLRLMGKREIGKLSVFDLVISITIAEMAAIVVENPNNEMVKGLLPIATLVSIQIIISWITLKSRKLRLLFDGRPSYLIRNGKLDRQEMRKQRYNLDDLMLQLRERNVTNVADVEFAILETSGKLNVVQKSEFPKTGSANGKIRYEGLPVPLIMDGKVRDDNLEAIGKTRFWLKNELQRYEVRDFKDVFLCTIDHKGKLFVNKMDKSQK</sequence>
<comment type="caution">
    <text evidence="9">The sequence shown here is derived from an EMBL/GenBank/DDBJ whole genome shotgun (WGS) entry which is preliminary data.</text>
</comment>
<evidence type="ECO:0000256" key="3">
    <source>
        <dbReference type="ARBA" id="ARBA00022475"/>
    </source>
</evidence>
<dbReference type="GO" id="GO:0005886">
    <property type="term" value="C:plasma membrane"/>
    <property type="evidence" value="ECO:0007669"/>
    <property type="project" value="UniProtKB-SubCell"/>
</dbReference>
<keyword evidence="10" id="KW-1185">Reference proteome</keyword>
<dbReference type="Gene3D" id="3.30.240.20">
    <property type="entry name" value="bsu07140 like domains"/>
    <property type="match status" value="2"/>
</dbReference>
<feature type="domain" description="YetF C-terminal" evidence="8">
    <location>
        <begin position="81"/>
        <end position="211"/>
    </location>
</feature>
<reference evidence="9" key="1">
    <citation type="submission" date="2021-04" db="EMBL/GenBank/DDBJ databases">
        <title>Draft genome sequence of Xylanibacillus composti strain K13.</title>
        <authorList>
            <person name="Uke A."/>
            <person name="Chhe C."/>
            <person name="Baramee S."/>
            <person name="Kosugi A."/>
        </authorList>
    </citation>
    <scope>NUCLEOTIDE SEQUENCE</scope>
    <source>
        <strain evidence="9">K13</strain>
    </source>
</reference>
<evidence type="ECO:0000313" key="9">
    <source>
        <dbReference type="EMBL" id="GIQ70135.1"/>
    </source>
</evidence>
<evidence type="ECO:0000256" key="2">
    <source>
        <dbReference type="ARBA" id="ARBA00006448"/>
    </source>
</evidence>
<organism evidence="9 10">
    <name type="scientific">Xylanibacillus composti</name>
    <dbReference type="NCBI Taxonomy" id="1572762"/>
    <lineage>
        <taxon>Bacteria</taxon>
        <taxon>Bacillati</taxon>
        <taxon>Bacillota</taxon>
        <taxon>Bacilli</taxon>
        <taxon>Bacillales</taxon>
        <taxon>Paenibacillaceae</taxon>
        <taxon>Xylanibacillus</taxon>
    </lineage>
</organism>
<dbReference type="PANTHER" id="PTHR34582">
    <property type="entry name" value="UPF0702 TRANSMEMBRANE PROTEIN YCAP"/>
    <property type="match status" value="1"/>
</dbReference>
<dbReference type="Pfam" id="PF04239">
    <property type="entry name" value="DUF421"/>
    <property type="match status" value="1"/>
</dbReference>
<name>A0A8J4H5P6_9BACL</name>
<dbReference type="RefSeq" id="WP_213412909.1">
    <property type="nucleotide sequence ID" value="NZ_BOVK01000041.1"/>
</dbReference>
<gene>
    <name evidence="9" type="ORF">XYCOK13_29590</name>
</gene>
<evidence type="ECO:0000256" key="4">
    <source>
        <dbReference type="ARBA" id="ARBA00022692"/>
    </source>
</evidence>
<keyword evidence="4 7" id="KW-0812">Transmembrane</keyword>
<feature type="transmembrane region" description="Helical" evidence="7">
    <location>
        <begin position="6"/>
        <end position="25"/>
    </location>
</feature>
<keyword evidence="5 7" id="KW-1133">Transmembrane helix</keyword>
<evidence type="ECO:0000256" key="6">
    <source>
        <dbReference type="ARBA" id="ARBA00023136"/>
    </source>
</evidence>
<accession>A0A8J4H5P6</accession>
<evidence type="ECO:0000256" key="7">
    <source>
        <dbReference type="SAM" id="Phobius"/>
    </source>
</evidence>
<feature type="transmembrane region" description="Helical" evidence="7">
    <location>
        <begin position="32"/>
        <end position="50"/>
    </location>
</feature>
<evidence type="ECO:0000256" key="5">
    <source>
        <dbReference type="ARBA" id="ARBA00022989"/>
    </source>
</evidence>
<dbReference type="PANTHER" id="PTHR34582:SF6">
    <property type="entry name" value="UPF0702 TRANSMEMBRANE PROTEIN YCAP"/>
    <property type="match status" value="1"/>
</dbReference>
<comment type="similarity">
    <text evidence="2">Belongs to the UPF0702 family.</text>
</comment>
<proteinExistence type="inferred from homology"/>
<comment type="subcellular location">
    <subcellularLocation>
        <location evidence="1">Cell membrane</location>
        <topology evidence="1">Multi-pass membrane protein</topology>
    </subcellularLocation>
</comment>
<feature type="transmembrane region" description="Helical" evidence="7">
    <location>
        <begin position="62"/>
        <end position="80"/>
    </location>
</feature>
<dbReference type="Proteomes" id="UP000677918">
    <property type="component" value="Unassembled WGS sequence"/>
</dbReference>
<evidence type="ECO:0000256" key="1">
    <source>
        <dbReference type="ARBA" id="ARBA00004651"/>
    </source>
</evidence>
<keyword evidence="3" id="KW-1003">Cell membrane</keyword>
<dbReference type="InterPro" id="IPR007353">
    <property type="entry name" value="DUF421"/>
</dbReference>